<dbReference type="InterPro" id="IPR001356">
    <property type="entry name" value="HD"/>
</dbReference>
<evidence type="ECO:0000256" key="3">
    <source>
        <dbReference type="ARBA" id="ARBA00023125"/>
    </source>
</evidence>
<gene>
    <name evidence="15" type="ORF">SI8410_06007901</name>
</gene>
<feature type="compositionally biased region" description="Acidic residues" evidence="13">
    <location>
        <begin position="64"/>
        <end position="74"/>
    </location>
</feature>
<feature type="coiled-coil region" evidence="12">
    <location>
        <begin position="136"/>
        <end position="177"/>
    </location>
</feature>
<dbReference type="PANTHER" id="PTHR24326:SF606">
    <property type="entry name" value="HOMEOBOX-LEUCINE ZIPPER PROTEIN ATHB-54"/>
    <property type="match status" value="1"/>
</dbReference>
<dbReference type="CDD" id="cd00086">
    <property type="entry name" value="homeodomain"/>
    <property type="match status" value="1"/>
</dbReference>
<dbReference type="PANTHER" id="PTHR24326">
    <property type="entry name" value="HOMEOBOX-LEUCINE ZIPPER PROTEIN"/>
    <property type="match status" value="1"/>
</dbReference>
<evidence type="ECO:0000256" key="2">
    <source>
        <dbReference type="ARBA" id="ARBA00023015"/>
    </source>
</evidence>
<evidence type="ECO:0000259" key="14">
    <source>
        <dbReference type="PROSITE" id="PS50071"/>
    </source>
</evidence>
<evidence type="ECO:0000256" key="7">
    <source>
        <dbReference type="ARBA" id="ARBA00025748"/>
    </source>
</evidence>
<feature type="region of interest" description="Disordered" evidence="13">
    <location>
        <begin position="34"/>
        <end position="102"/>
    </location>
</feature>
<keyword evidence="6 9" id="KW-0539">Nucleus</keyword>
<evidence type="ECO:0000256" key="8">
    <source>
        <dbReference type="ARBA" id="ARBA00037260"/>
    </source>
</evidence>
<evidence type="ECO:0000256" key="1">
    <source>
        <dbReference type="ARBA" id="ARBA00004123"/>
    </source>
</evidence>
<keyword evidence="2 11" id="KW-0805">Transcription regulation</keyword>
<keyword evidence="12" id="KW-0175">Coiled coil</keyword>
<evidence type="ECO:0000256" key="10">
    <source>
        <dbReference type="RuleBase" id="RU000682"/>
    </source>
</evidence>
<dbReference type="GO" id="GO:0000981">
    <property type="term" value="F:DNA-binding transcription factor activity, RNA polymerase II-specific"/>
    <property type="evidence" value="ECO:0007669"/>
    <property type="project" value="UniProtKB-UniRule"/>
</dbReference>
<dbReference type="SMART" id="SM00389">
    <property type="entry name" value="HOX"/>
    <property type="match status" value="1"/>
</dbReference>
<dbReference type="AlphaFoldDB" id="A0A7I8KIY3"/>
<dbReference type="InterPro" id="IPR045224">
    <property type="entry name" value="HDZip_class_I_plant"/>
</dbReference>
<dbReference type="SUPFAM" id="SSF46689">
    <property type="entry name" value="Homeodomain-like"/>
    <property type="match status" value="1"/>
</dbReference>
<evidence type="ECO:0000256" key="9">
    <source>
        <dbReference type="PROSITE-ProRule" id="PRU00108"/>
    </source>
</evidence>
<protein>
    <recommendedName>
        <fullName evidence="11">Homeobox-leucine zipper protein</fullName>
    </recommendedName>
    <alternativeName>
        <fullName evidence="11">HD-ZIP protein</fullName>
    </alternativeName>
    <alternativeName>
        <fullName evidence="11">Homeodomain transcription factor</fullName>
    </alternativeName>
</protein>
<keyword evidence="5 11" id="KW-0804">Transcription</keyword>
<dbReference type="InterPro" id="IPR003106">
    <property type="entry name" value="Leu_zip_homeo"/>
</dbReference>
<evidence type="ECO:0000313" key="15">
    <source>
        <dbReference type="EMBL" id="CAA7397236.1"/>
    </source>
</evidence>
<proteinExistence type="inferred from homology"/>
<feature type="compositionally biased region" description="Low complexity" evidence="13">
    <location>
        <begin position="34"/>
        <end position="43"/>
    </location>
</feature>
<dbReference type="PRINTS" id="PR00031">
    <property type="entry name" value="HTHREPRESSR"/>
</dbReference>
<evidence type="ECO:0000256" key="5">
    <source>
        <dbReference type="ARBA" id="ARBA00023163"/>
    </source>
</evidence>
<dbReference type="InterPro" id="IPR017970">
    <property type="entry name" value="Homeobox_CS"/>
</dbReference>
<evidence type="ECO:0000256" key="13">
    <source>
        <dbReference type="SAM" id="MobiDB-lite"/>
    </source>
</evidence>
<evidence type="ECO:0000313" key="16">
    <source>
        <dbReference type="Proteomes" id="UP000663760"/>
    </source>
</evidence>
<organism evidence="15 16">
    <name type="scientific">Spirodela intermedia</name>
    <name type="common">Intermediate duckweed</name>
    <dbReference type="NCBI Taxonomy" id="51605"/>
    <lineage>
        <taxon>Eukaryota</taxon>
        <taxon>Viridiplantae</taxon>
        <taxon>Streptophyta</taxon>
        <taxon>Embryophyta</taxon>
        <taxon>Tracheophyta</taxon>
        <taxon>Spermatophyta</taxon>
        <taxon>Magnoliopsida</taxon>
        <taxon>Liliopsida</taxon>
        <taxon>Araceae</taxon>
        <taxon>Lemnoideae</taxon>
        <taxon>Spirodela</taxon>
    </lineage>
</organism>
<feature type="region of interest" description="Disordered" evidence="13">
    <location>
        <begin position="229"/>
        <end position="275"/>
    </location>
</feature>
<dbReference type="Pfam" id="PF00046">
    <property type="entry name" value="Homeodomain"/>
    <property type="match status" value="1"/>
</dbReference>
<evidence type="ECO:0000256" key="12">
    <source>
        <dbReference type="SAM" id="Coils"/>
    </source>
</evidence>
<sequence length="299" mass="33494">MAERRVYVGSNMAEFLPSDGISREAIDALMASGASSSFRGRGSMLKFEDAPGGTPGRSFYQQMESEEAGDDDLEEHLHQPEKKRRLRTDQVQSLERSFETENKLEPERKLQLARELGLQPRQVAIWFQNRRARWKTKQLEKDYEVLQSSYSALRADYEAMAKEKEKLRSEVNALTEKILLKENGRSGSLPCHEPRTHSLLQRRDPAGEAAGELRHHPLVTGKQEDLSAANSGVLDGDSPPHSDRGWSSPAVEPTSSSTAALDLDNSDLSPAAEDDAEVARRLPNFGFAADHSFWLWPSY</sequence>
<dbReference type="GO" id="GO:0043565">
    <property type="term" value="F:sequence-specific DNA binding"/>
    <property type="evidence" value="ECO:0007669"/>
    <property type="project" value="InterPro"/>
</dbReference>
<dbReference type="FunFam" id="1.10.10.60:FF:000242">
    <property type="entry name" value="Homeobox-leucine zipper protein HOX13"/>
    <property type="match status" value="1"/>
</dbReference>
<dbReference type="Gene3D" id="1.10.10.60">
    <property type="entry name" value="Homeodomain-like"/>
    <property type="match status" value="1"/>
</dbReference>
<feature type="DNA-binding region" description="Homeobox" evidence="9">
    <location>
        <begin position="79"/>
        <end position="138"/>
    </location>
</feature>
<comment type="function">
    <text evidence="8">Probable transcription factor.</text>
</comment>
<feature type="domain" description="Homeobox" evidence="14">
    <location>
        <begin position="77"/>
        <end position="137"/>
    </location>
</feature>
<comment type="similarity">
    <text evidence="7 11">Belongs to the HD-ZIP homeobox family. Class I subfamily.</text>
</comment>
<keyword evidence="4 9" id="KW-0371">Homeobox</keyword>
<dbReference type="PROSITE" id="PS50071">
    <property type="entry name" value="HOMEOBOX_2"/>
    <property type="match status" value="1"/>
</dbReference>
<dbReference type="InterPro" id="IPR009057">
    <property type="entry name" value="Homeodomain-like_sf"/>
</dbReference>
<dbReference type="InterPro" id="IPR000047">
    <property type="entry name" value="HTH_motif"/>
</dbReference>
<dbReference type="GO" id="GO:0005634">
    <property type="term" value="C:nucleus"/>
    <property type="evidence" value="ECO:0007669"/>
    <property type="project" value="UniProtKB-SubCell"/>
</dbReference>
<comment type="subcellular location">
    <subcellularLocation>
        <location evidence="1 9 10">Nucleus</location>
    </subcellularLocation>
</comment>
<dbReference type="OrthoDB" id="6159439at2759"/>
<name>A0A7I8KIY3_SPIIN</name>
<keyword evidence="16" id="KW-1185">Reference proteome</keyword>
<dbReference type="GO" id="GO:0045893">
    <property type="term" value="P:positive regulation of DNA-templated transcription"/>
    <property type="evidence" value="ECO:0007669"/>
    <property type="project" value="TreeGrafter"/>
</dbReference>
<comment type="function">
    <text evidence="11">Transcription factor.</text>
</comment>
<dbReference type="Pfam" id="PF02183">
    <property type="entry name" value="HALZ"/>
    <property type="match status" value="1"/>
</dbReference>
<dbReference type="PROSITE" id="PS00027">
    <property type="entry name" value="HOMEOBOX_1"/>
    <property type="match status" value="1"/>
</dbReference>
<evidence type="ECO:0000256" key="11">
    <source>
        <dbReference type="RuleBase" id="RU369038"/>
    </source>
</evidence>
<reference evidence="15" key="1">
    <citation type="submission" date="2020-02" db="EMBL/GenBank/DDBJ databases">
        <authorList>
            <person name="Scholz U."/>
            <person name="Mascher M."/>
            <person name="Fiebig A."/>
        </authorList>
    </citation>
    <scope>NUCLEOTIDE SEQUENCE</scope>
</reference>
<keyword evidence="3 9" id="KW-0238">DNA-binding</keyword>
<evidence type="ECO:0000256" key="6">
    <source>
        <dbReference type="ARBA" id="ARBA00023242"/>
    </source>
</evidence>
<accession>A0A7I8KIY3</accession>
<dbReference type="Proteomes" id="UP000663760">
    <property type="component" value="Chromosome 6"/>
</dbReference>
<evidence type="ECO:0000256" key="4">
    <source>
        <dbReference type="ARBA" id="ARBA00023155"/>
    </source>
</evidence>
<dbReference type="EMBL" id="LR746269">
    <property type="protein sequence ID" value="CAA7397236.1"/>
    <property type="molecule type" value="Genomic_DNA"/>
</dbReference>